<accession>A0A011VZE6</accession>
<reference evidence="1 2" key="1">
    <citation type="submission" date="2013-06" db="EMBL/GenBank/DDBJ databases">
        <title>Rumen cellulosomics: divergent fiber-degrading strategies revealed by comparative genome-wide analysis of six Ruminococcal strains.</title>
        <authorList>
            <person name="Dassa B."/>
            <person name="Borovok I."/>
            <person name="Lamed R."/>
            <person name="Flint H."/>
            <person name="Yeoman C.J."/>
            <person name="White B."/>
            <person name="Bayer E.A."/>
        </authorList>
    </citation>
    <scope>NUCLEOTIDE SEQUENCE [LARGE SCALE GENOMIC DNA]</scope>
    <source>
        <strain evidence="1 2">SY3</strain>
    </source>
</reference>
<sequence>MSAEITPNDHFLTVDELSKRGLSHYKINKLVASGVLVKVSRSMYENTAYSGDESDFSIVSAFAPKCVFCMMSAARYYGLTTYLPDAVDVAIERSMKISTLPDWPAVNIWYFPHKRYSSGITAASDNSGDLRIYDIEKTVVDILYYRNKVGIDETKEILKNYLAREDRDLICLHRYADELGCRKILGTYLEVLI</sequence>
<name>A0A011VZE6_RUMAL</name>
<gene>
    <name evidence="1" type="ORF">RASY3_02735</name>
</gene>
<proteinExistence type="predicted"/>
<dbReference type="PATRIC" id="fig|1341156.4.peg.273"/>
<organism evidence="1 2">
    <name type="scientific">Ruminococcus albus SY3</name>
    <dbReference type="NCBI Taxonomy" id="1341156"/>
    <lineage>
        <taxon>Bacteria</taxon>
        <taxon>Bacillati</taxon>
        <taxon>Bacillota</taxon>
        <taxon>Clostridia</taxon>
        <taxon>Eubacteriales</taxon>
        <taxon>Oscillospiraceae</taxon>
        <taxon>Ruminococcus</taxon>
    </lineage>
</organism>
<dbReference type="AlphaFoldDB" id="A0A011VZE6"/>
<evidence type="ECO:0000313" key="2">
    <source>
        <dbReference type="Proteomes" id="UP000021369"/>
    </source>
</evidence>
<protein>
    <recommendedName>
        <fullName evidence="3">Transcriptional regulator, AbiEi antitoxin, Type IV TA system</fullName>
    </recommendedName>
</protein>
<dbReference type="OrthoDB" id="9801429at2"/>
<evidence type="ECO:0008006" key="3">
    <source>
        <dbReference type="Google" id="ProtNLM"/>
    </source>
</evidence>
<dbReference type="EMBL" id="JEOB01000001">
    <property type="protein sequence ID" value="EXM40701.1"/>
    <property type="molecule type" value="Genomic_DNA"/>
</dbReference>
<dbReference type="Proteomes" id="UP000021369">
    <property type="component" value="Unassembled WGS sequence"/>
</dbReference>
<dbReference type="RefSeq" id="WP_037284912.1">
    <property type="nucleotide sequence ID" value="NZ_JEOB01000001.1"/>
</dbReference>
<keyword evidence="2" id="KW-1185">Reference proteome</keyword>
<evidence type="ECO:0000313" key="1">
    <source>
        <dbReference type="EMBL" id="EXM40701.1"/>
    </source>
</evidence>
<comment type="caution">
    <text evidence="1">The sequence shown here is derived from an EMBL/GenBank/DDBJ whole genome shotgun (WGS) entry which is preliminary data.</text>
</comment>